<organism evidence="2 3">
    <name type="scientific">Strongyloides papillosus</name>
    <name type="common">Intestinal threadworm</name>
    <dbReference type="NCBI Taxonomy" id="174720"/>
    <lineage>
        <taxon>Eukaryota</taxon>
        <taxon>Metazoa</taxon>
        <taxon>Ecdysozoa</taxon>
        <taxon>Nematoda</taxon>
        <taxon>Chromadorea</taxon>
        <taxon>Rhabditida</taxon>
        <taxon>Tylenchina</taxon>
        <taxon>Panagrolaimomorpha</taxon>
        <taxon>Strongyloidoidea</taxon>
        <taxon>Strongyloididae</taxon>
        <taxon>Strongyloides</taxon>
    </lineage>
</organism>
<evidence type="ECO:0000313" key="2">
    <source>
        <dbReference type="Proteomes" id="UP000046392"/>
    </source>
</evidence>
<dbReference type="Proteomes" id="UP000046392">
    <property type="component" value="Unplaced"/>
</dbReference>
<name>A0A0N5B6U3_STREA</name>
<keyword evidence="2" id="KW-1185">Reference proteome</keyword>
<accession>A0A0N5B6U3</accession>
<dbReference type="AlphaFoldDB" id="A0A0N5B6U3"/>
<proteinExistence type="predicted"/>
<evidence type="ECO:0000256" key="1">
    <source>
        <dbReference type="SAM" id="SignalP"/>
    </source>
</evidence>
<sequence length="80" mass="9184">MYKQILIISLSLGLLLRTCSSDTIDFYKEGTCTPWSSHLPCMKECALRGYAYGYCKNKYLYIVNWCVCSQEPFSGRHING</sequence>
<keyword evidence="1" id="KW-0732">Signal</keyword>
<evidence type="ECO:0000313" key="3">
    <source>
        <dbReference type="WBParaSite" id="SPAL_0000177900.1"/>
    </source>
</evidence>
<reference evidence="3" key="1">
    <citation type="submission" date="2017-02" db="UniProtKB">
        <authorList>
            <consortium name="WormBaseParasite"/>
        </authorList>
    </citation>
    <scope>IDENTIFICATION</scope>
</reference>
<protein>
    <submittedName>
        <fullName evidence="3">TIL domain-containing protein</fullName>
    </submittedName>
</protein>
<feature type="signal peptide" evidence="1">
    <location>
        <begin position="1"/>
        <end position="21"/>
    </location>
</feature>
<dbReference type="WBParaSite" id="SPAL_0000177900.1">
    <property type="protein sequence ID" value="SPAL_0000177900.1"/>
    <property type="gene ID" value="SPAL_0000177900"/>
</dbReference>
<feature type="chain" id="PRO_5005893876" evidence="1">
    <location>
        <begin position="22"/>
        <end position="80"/>
    </location>
</feature>